<gene>
    <name evidence="1" type="ORF">ACFO5U_05355</name>
</gene>
<name>A0ABV9MB68_9BACL</name>
<evidence type="ECO:0000313" key="2">
    <source>
        <dbReference type="Proteomes" id="UP001595932"/>
    </source>
</evidence>
<reference evidence="2" key="1">
    <citation type="journal article" date="2019" name="Int. J. Syst. Evol. Microbiol.">
        <title>The Global Catalogue of Microorganisms (GCM) 10K type strain sequencing project: providing services to taxonomists for standard genome sequencing and annotation.</title>
        <authorList>
            <consortium name="The Broad Institute Genomics Platform"/>
            <consortium name="The Broad Institute Genome Sequencing Center for Infectious Disease"/>
            <person name="Wu L."/>
            <person name="Ma J."/>
        </authorList>
    </citation>
    <scope>NUCLEOTIDE SEQUENCE [LARGE SCALE GENOMIC DNA]</scope>
    <source>
        <strain evidence="2">CGMCC 1.12151</strain>
    </source>
</reference>
<keyword evidence="2" id="KW-1185">Reference proteome</keyword>
<dbReference type="GO" id="GO:0003677">
    <property type="term" value="F:DNA binding"/>
    <property type="evidence" value="ECO:0007669"/>
    <property type="project" value="UniProtKB-KW"/>
</dbReference>
<dbReference type="Proteomes" id="UP001595932">
    <property type="component" value="Unassembled WGS sequence"/>
</dbReference>
<organism evidence="1 2">
    <name type="scientific">Planococcus dechangensis</name>
    <dbReference type="NCBI Taxonomy" id="1176255"/>
    <lineage>
        <taxon>Bacteria</taxon>
        <taxon>Bacillati</taxon>
        <taxon>Bacillota</taxon>
        <taxon>Bacilli</taxon>
        <taxon>Bacillales</taxon>
        <taxon>Caryophanaceae</taxon>
        <taxon>Planococcus</taxon>
    </lineage>
</organism>
<dbReference type="RefSeq" id="WP_377279462.1">
    <property type="nucleotide sequence ID" value="NZ_JBHSGL010000005.1"/>
</dbReference>
<keyword evidence="1" id="KW-0238">DNA-binding</keyword>
<dbReference type="EMBL" id="JBHSGL010000005">
    <property type="protein sequence ID" value="MFC4712269.1"/>
    <property type="molecule type" value="Genomic_DNA"/>
</dbReference>
<evidence type="ECO:0000313" key="1">
    <source>
        <dbReference type="EMBL" id="MFC4712269.1"/>
    </source>
</evidence>
<accession>A0ABV9MB68</accession>
<sequence length="100" mass="11710">MLVTLTVEDLRQVIRDEVRSEVHAAIKQMAPREELPRFLTREETKTLLRVSETKMSELLGRTDFPVSREFGVRINTDELFKWIEANTPALQKKRRTLSVI</sequence>
<protein>
    <submittedName>
        <fullName evidence="1">DNA-binding protein</fullName>
    </submittedName>
</protein>
<comment type="caution">
    <text evidence="1">The sequence shown here is derived from an EMBL/GenBank/DDBJ whole genome shotgun (WGS) entry which is preliminary data.</text>
</comment>
<proteinExistence type="predicted"/>